<feature type="signal peptide" evidence="2">
    <location>
        <begin position="1"/>
        <end position="20"/>
    </location>
</feature>
<reference evidence="3" key="1">
    <citation type="submission" date="2021-01" db="EMBL/GenBank/DDBJ databases">
        <title>Modified the classification status of verrucomicrobia.</title>
        <authorList>
            <person name="Feng X."/>
        </authorList>
    </citation>
    <scope>NUCLEOTIDE SEQUENCE</scope>
    <source>
        <strain evidence="3">KCTC 13126</strain>
    </source>
</reference>
<feature type="region of interest" description="Disordered" evidence="1">
    <location>
        <begin position="83"/>
        <end position="105"/>
    </location>
</feature>
<keyword evidence="2" id="KW-0732">Signal</keyword>
<sequence>MKKMIRILFAGLVTGLLVSAAYGNGSDKYATIYPDEQGQVIDTVFFDLKSPYAAKQVAEGDPLYNAHTLFADDGFNGIRTSIYGTRDHPRKPRPGKPAHPAPGEVDGKYYEQEVTALKNALAVNPDLKIFASKKLNGPASFPLWTLKTDSDGDGVADRGVDPRKYAILLVDYIEYMFGHGIPTHFLGLDNEYFFNEGRINPKVHVRIVKAFREELKRRNKVRSKGGEESLPVPLLIGPEDYYPNSNGWMDKLMERKGGHSMDIYGTHYYPEDRDSHLKLLEHDLALAGERPKWHTELHWNTRPNADDFDESEDAIGSLWDCIDLGMTGFIWWHYQREFDSFRGDVMREITTHLLGYSPVKVTDFDGEEILTNGKLHTRALRKGNTIRFYALNMSELEHDAFTISLANGSLRGDAYFDQWVDIDPALNNKPLEGTSYVKASGIPARISSSDIELKIPARSVTMVTLVLD</sequence>
<dbReference type="AlphaFoldDB" id="A0A934VP60"/>
<dbReference type="Proteomes" id="UP000617628">
    <property type="component" value="Unassembled WGS sequence"/>
</dbReference>
<accession>A0A934VP60</accession>
<evidence type="ECO:0000313" key="4">
    <source>
        <dbReference type="Proteomes" id="UP000617628"/>
    </source>
</evidence>
<protein>
    <recommendedName>
        <fullName evidence="5">Glycosyl hydrolase family 30 beta sandwich domain-containing protein</fullName>
    </recommendedName>
</protein>
<proteinExistence type="predicted"/>
<dbReference type="SUPFAM" id="SSF51445">
    <property type="entry name" value="(Trans)glycosidases"/>
    <property type="match status" value="1"/>
</dbReference>
<evidence type="ECO:0000313" key="3">
    <source>
        <dbReference type="EMBL" id="MBK1875480.1"/>
    </source>
</evidence>
<dbReference type="RefSeq" id="WP_200353697.1">
    <property type="nucleotide sequence ID" value="NZ_JAENIL010000002.1"/>
</dbReference>
<gene>
    <name evidence="3" type="ORF">JIN87_01305</name>
</gene>
<dbReference type="EMBL" id="JAENIL010000002">
    <property type="protein sequence ID" value="MBK1875480.1"/>
    <property type="molecule type" value="Genomic_DNA"/>
</dbReference>
<dbReference type="Gene3D" id="3.20.20.80">
    <property type="entry name" value="Glycosidases"/>
    <property type="match status" value="1"/>
</dbReference>
<evidence type="ECO:0008006" key="5">
    <source>
        <dbReference type="Google" id="ProtNLM"/>
    </source>
</evidence>
<keyword evidence="4" id="KW-1185">Reference proteome</keyword>
<feature type="chain" id="PRO_5036861198" description="Glycosyl hydrolase family 30 beta sandwich domain-containing protein" evidence="2">
    <location>
        <begin position="21"/>
        <end position="468"/>
    </location>
</feature>
<organism evidence="3 4">
    <name type="scientific">Pelagicoccus mobilis</name>
    <dbReference type="NCBI Taxonomy" id="415221"/>
    <lineage>
        <taxon>Bacteria</taxon>
        <taxon>Pseudomonadati</taxon>
        <taxon>Verrucomicrobiota</taxon>
        <taxon>Opitutia</taxon>
        <taxon>Puniceicoccales</taxon>
        <taxon>Pelagicoccaceae</taxon>
        <taxon>Pelagicoccus</taxon>
    </lineage>
</organism>
<evidence type="ECO:0000256" key="1">
    <source>
        <dbReference type="SAM" id="MobiDB-lite"/>
    </source>
</evidence>
<dbReference type="InterPro" id="IPR017853">
    <property type="entry name" value="GH"/>
</dbReference>
<comment type="caution">
    <text evidence="3">The sequence shown here is derived from an EMBL/GenBank/DDBJ whole genome shotgun (WGS) entry which is preliminary data.</text>
</comment>
<evidence type="ECO:0000256" key="2">
    <source>
        <dbReference type="SAM" id="SignalP"/>
    </source>
</evidence>
<name>A0A934VP60_9BACT</name>